<organism evidence="1 2">
    <name type="scientific">Nonomuraea deserti</name>
    <dbReference type="NCBI Taxonomy" id="1848322"/>
    <lineage>
        <taxon>Bacteria</taxon>
        <taxon>Bacillati</taxon>
        <taxon>Actinomycetota</taxon>
        <taxon>Actinomycetes</taxon>
        <taxon>Streptosporangiales</taxon>
        <taxon>Streptosporangiaceae</taxon>
        <taxon>Nonomuraea</taxon>
    </lineage>
</organism>
<comment type="caution">
    <text evidence="1">The sequence shown here is derived from an EMBL/GenBank/DDBJ whole genome shotgun (WGS) entry which is preliminary data.</text>
</comment>
<reference evidence="1 2" key="1">
    <citation type="submission" date="2019-03" db="EMBL/GenBank/DDBJ databases">
        <title>Draft genome sequences of novel Actinobacteria.</title>
        <authorList>
            <person name="Sahin N."/>
            <person name="Ay H."/>
            <person name="Saygin H."/>
        </authorList>
    </citation>
    <scope>NUCLEOTIDE SEQUENCE [LARGE SCALE GENOMIC DNA]</scope>
    <source>
        <strain evidence="1 2">KC310</strain>
    </source>
</reference>
<accession>A0A4R4VAX9</accession>
<protein>
    <submittedName>
        <fullName evidence="1">Uncharacterized protein</fullName>
    </submittedName>
</protein>
<dbReference type="Proteomes" id="UP000295258">
    <property type="component" value="Unassembled WGS sequence"/>
</dbReference>
<name>A0A4R4VAX9_9ACTN</name>
<dbReference type="AlphaFoldDB" id="A0A4R4VAX9"/>
<evidence type="ECO:0000313" key="1">
    <source>
        <dbReference type="EMBL" id="TDC96649.1"/>
    </source>
</evidence>
<gene>
    <name evidence="1" type="ORF">E1292_38055</name>
</gene>
<dbReference type="RefSeq" id="WP_132602857.1">
    <property type="nucleotide sequence ID" value="NZ_SMKO01000161.1"/>
</dbReference>
<sequence>MAHHFPSWYDVSSECRLPPRTGLNPDPSEDHFFTPDDVCRGAIQRFDVLRACLGRLAYPA</sequence>
<dbReference type="EMBL" id="SMKO01000161">
    <property type="protein sequence ID" value="TDC96649.1"/>
    <property type="molecule type" value="Genomic_DNA"/>
</dbReference>
<proteinExistence type="predicted"/>
<keyword evidence="2" id="KW-1185">Reference proteome</keyword>
<evidence type="ECO:0000313" key="2">
    <source>
        <dbReference type="Proteomes" id="UP000295258"/>
    </source>
</evidence>